<proteinExistence type="predicted"/>
<feature type="transmembrane region" description="Helical" evidence="1">
    <location>
        <begin position="83"/>
        <end position="101"/>
    </location>
</feature>
<name>A0A4R3PZZ6_RHISU</name>
<keyword evidence="1" id="KW-1133">Transmembrane helix</keyword>
<organism evidence="2 3">
    <name type="scientific">Rhizobium sullae</name>
    <name type="common">Rhizobium hedysari</name>
    <dbReference type="NCBI Taxonomy" id="50338"/>
    <lineage>
        <taxon>Bacteria</taxon>
        <taxon>Pseudomonadati</taxon>
        <taxon>Pseudomonadota</taxon>
        <taxon>Alphaproteobacteria</taxon>
        <taxon>Hyphomicrobiales</taxon>
        <taxon>Rhizobiaceae</taxon>
        <taxon>Rhizobium/Agrobacterium group</taxon>
        <taxon>Rhizobium</taxon>
    </lineage>
</organism>
<accession>A0A4R3PZZ6</accession>
<dbReference type="AlphaFoldDB" id="A0A4R3PZZ6"/>
<dbReference type="Proteomes" id="UP000294576">
    <property type="component" value="Unassembled WGS sequence"/>
</dbReference>
<sequence length="123" mass="13724">MPPTPAARLNARHRIAAYAFRKPRRMFGFYSRKCYVKLRFMGERSAQNNRPCRIDLVIVAMAAGLFAWAVTGGKAGSPVTTGLGTAFAWHFMGFPIIPVKFRERMLGRPGKRLLTAVGLIRKG</sequence>
<evidence type="ECO:0000313" key="2">
    <source>
        <dbReference type="EMBL" id="TCU13664.1"/>
    </source>
</evidence>
<evidence type="ECO:0000313" key="3">
    <source>
        <dbReference type="Proteomes" id="UP000294576"/>
    </source>
</evidence>
<reference evidence="2 3" key="1">
    <citation type="submission" date="2019-03" db="EMBL/GenBank/DDBJ databases">
        <title>Genomic Encyclopedia of Type Strains, Phase IV (KMG-V): Genome sequencing to study the core and pangenomes of soil and plant-associated prokaryotes.</title>
        <authorList>
            <person name="Whitman W."/>
        </authorList>
    </citation>
    <scope>NUCLEOTIDE SEQUENCE [LARGE SCALE GENOMIC DNA]</scope>
    <source>
        <strain evidence="2 3">Hc14</strain>
    </source>
</reference>
<feature type="transmembrane region" description="Helical" evidence="1">
    <location>
        <begin position="54"/>
        <end position="71"/>
    </location>
</feature>
<gene>
    <name evidence="2" type="ORF">EV132_11197</name>
</gene>
<evidence type="ECO:0000256" key="1">
    <source>
        <dbReference type="SAM" id="Phobius"/>
    </source>
</evidence>
<keyword evidence="1" id="KW-0472">Membrane</keyword>
<keyword evidence="1" id="KW-0812">Transmembrane</keyword>
<comment type="caution">
    <text evidence="2">The sequence shown here is derived from an EMBL/GenBank/DDBJ whole genome shotgun (WGS) entry which is preliminary data.</text>
</comment>
<dbReference type="EMBL" id="SMBH01000011">
    <property type="protein sequence ID" value="TCU13664.1"/>
    <property type="molecule type" value="Genomic_DNA"/>
</dbReference>
<protein>
    <submittedName>
        <fullName evidence="2">Uncharacterized protein</fullName>
    </submittedName>
</protein>